<evidence type="ECO:0000256" key="5">
    <source>
        <dbReference type="ARBA" id="ARBA00023136"/>
    </source>
</evidence>
<evidence type="ECO:0000256" key="1">
    <source>
        <dbReference type="ARBA" id="ARBA00004141"/>
    </source>
</evidence>
<dbReference type="KEGG" id="goe:100903621"/>
<feature type="transmembrane region" description="Helical" evidence="6">
    <location>
        <begin position="55"/>
        <end position="76"/>
    </location>
</feature>
<dbReference type="InterPro" id="IPR008952">
    <property type="entry name" value="Tetraspanin_EC2_sf"/>
</dbReference>
<dbReference type="AlphaFoldDB" id="A0AAJ7L5B3"/>
<proteinExistence type="inferred from homology"/>
<dbReference type="GO" id="GO:0005886">
    <property type="term" value="C:plasma membrane"/>
    <property type="evidence" value="ECO:0007669"/>
    <property type="project" value="TreeGrafter"/>
</dbReference>
<dbReference type="CDD" id="cd03127">
    <property type="entry name" value="tetraspanin_LEL"/>
    <property type="match status" value="1"/>
</dbReference>
<dbReference type="InterPro" id="IPR000301">
    <property type="entry name" value="Tetraspanin_animals"/>
</dbReference>
<keyword evidence="3 6" id="KW-0812">Transmembrane</keyword>
<name>A0AAJ7L5B3_9ACAR</name>
<keyword evidence="7" id="KW-1185">Reference proteome</keyword>
<evidence type="ECO:0000313" key="8">
    <source>
        <dbReference type="RefSeq" id="XP_018496268.1"/>
    </source>
</evidence>
<dbReference type="SUPFAM" id="SSF48652">
    <property type="entry name" value="Tetraspanin"/>
    <property type="match status" value="1"/>
</dbReference>
<dbReference type="PANTHER" id="PTHR19282">
    <property type="entry name" value="TETRASPANIN"/>
    <property type="match status" value="1"/>
</dbReference>
<feature type="transmembrane region" description="Helical" evidence="6">
    <location>
        <begin position="214"/>
        <end position="242"/>
    </location>
</feature>
<dbReference type="GeneID" id="100903621"/>
<evidence type="ECO:0000256" key="3">
    <source>
        <dbReference type="ARBA" id="ARBA00022692"/>
    </source>
</evidence>
<gene>
    <name evidence="8" type="primary">LOC100903621</name>
</gene>
<sequence length="243" mass="26662">MLTAGGRSVKYVLFLANLIILLGGIVVFSVGAWALVDSSFMERLLGSDMFATSAATLMAAGCIVVLVSLLGCLGAFKEVKCLLIVYFLQLLIVFVIMLAGGVVGYIFRGDVDKSVYKAMWESIPLYNNDTAVTHAWDGVQKNFMCCGMRDKDKPNERPLAAWKRNKSFNTNIRVPNSCCMRTEWLGGCRKNPTERDTYMEDCHVKVRDFIKSHALALGAVGITVACLVLLGMVLSCALILIIE</sequence>
<comment type="subcellular location">
    <subcellularLocation>
        <location evidence="1 6">Membrane</location>
        <topology evidence="1 6">Multi-pass membrane protein</topology>
    </subcellularLocation>
</comment>
<feature type="transmembrane region" description="Helical" evidence="6">
    <location>
        <begin position="83"/>
        <end position="107"/>
    </location>
</feature>
<keyword evidence="4 6" id="KW-1133">Transmembrane helix</keyword>
<dbReference type="Proteomes" id="UP000694867">
    <property type="component" value="Unplaced"/>
</dbReference>
<evidence type="ECO:0000313" key="7">
    <source>
        <dbReference type="Proteomes" id="UP000694867"/>
    </source>
</evidence>
<comment type="similarity">
    <text evidence="2 6">Belongs to the tetraspanin (TM4SF) family.</text>
</comment>
<dbReference type="PANTHER" id="PTHR19282:SF527">
    <property type="entry name" value="TETRASPANIN"/>
    <property type="match status" value="1"/>
</dbReference>
<dbReference type="PIRSF" id="PIRSF002419">
    <property type="entry name" value="Tetraspanin"/>
    <property type="match status" value="1"/>
</dbReference>
<dbReference type="PRINTS" id="PR00259">
    <property type="entry name" value="TMFOUR"/>
</dbReference>
<accession>A0AAJ7L5B3</accession>
<dbReference type="PROSITE" id="PS00421">
    <property type="entry name" value="TM4_1"/>
    <property type="match status" value="1"/>
</dbReference>
<dbReference type="Gene3D" id="1.10.1450.10">
    <property type="entry name" value="Tetraspanin"/>
    <property type="match status" value="1"/>
</dbReference>
<protein>
    <recommendedName>
        <fullName evidence="6">Tetraspanin</fullName>
    </recommendedName>
</protein>
<dbReference type="Pfam" id="PF00335">
    <property type="entry name" value="Tetraspanin"/>
    <property type="match status" value="1"/>
</dbReference>
<organism evidence="7 8">
    <name type="scientific">Galendromus occidentalis</name>
    <name type="common">western predatory mite</name>
    <dbReference type="NCBI Taxonomy" id="34638"/>
    <lineage>
        <taxon>Eukaryota</taxon>
        <taxon>Metazoa</taxon>
        <taxon>Ecdysozoa</taxon>
        <taxon>Arthropoda</taxon>
        <taxon>Chelicerata</taxon>
        <taxon>Arachnida</taxon>
        <taxon>Acari</taxon>
        <taxon>Parasitiformes</taxon>
        <taxon>Mesostigmata</taxon>
        <taxon>Gamasina</taxon>
        <taxon>Phytoseioidea</taxon>
        <taxon>Phytoseiidae</taxon>
        <taxon>Typhlodrominae</taxon>
        <taxon>Galendromus</taxon>
    </lineage>
</organism>
<evidence type="ECO:0000256" key="4">
    <source>
        <dbReference type="ARBA" id="ARBA00022989"/>
    </source>
</evidence>
<dbReference type="InterPro" id="IPR018503">
    <property type="entry name" value="Tetraspanin_CS"/>
</dbReference>
<evidence type="ECO:0000256" key="6">
    <source>
        <dbReference type="RuleBase" id="RU361218"/>
    </source>
</evidence>
<dbReference type="InterPro" id="IPR018499">
    <property type="entry name" value="Tetraspanin/Peripherin"/>
</dbReference>
<reference evidence="8" key="1">
    <citation type="submission" date="2025-08" db="UniProtKB">
        <authorList>
            <consortium name="RefSeq"/>
        </authorList>
    </citation>
    <scope>IDENTIFICATION</scope>
</reference>
<evidence type="ECO:0000256" key="2">
    <source>
        <dbReference type="ARBA" id="ARBA00006840"/>
    </source>
</evidence>
<keyword evidence="5 6" id="KW-0472">Membrane</keyword>
<dbReference type="RefSeq" id="XP_018496268.1">
    <property type="nucleotide sequence ID" value="XM_018640752.1"/>
</dbReference>
<feature type="transmembrane region" description="Helical" evidence="6">
    <location>
        <begin position="12"/>
        <end position="35"/>
    </location>
</feature>